<dbReference type="InterPro" id="IPR021476">
    <property type="entry name" value="Egh16-like"/>
</dbReference>
<dbReference type="PANTHER" id="PTHR34618">
    <property type="entry name" value="SURFACE PROTEIN MAS1, PUTATIVE-RELATED"/>
    <property type="match status" value="1"/>
</dbReference>
<dbReference type="PANTHER" id="PTHR34618:SF1">
    <property type="entry name" value="SECRETED PROTEIN"/>
    <property type="match status" value="1"/>
</dbReference>
<feature type="region of interest" description="Disordered" evidence="1">
    <location>
        <begin position="1"/>
        <end position="33"/>
    </location>
</feature>
<dbReference type="EMBL" id="JACYCD010000691">
    <property type="protein sequence ID" value="KAF8689118.1"/>
    <property type="molecule type" value="Genomic_DNA"/>
</dbReference>
<name>A0A8H7HJB9_9AGAM</name>
<organism evidence="2 3">
    <name type="scientific">Rhizoctonia solani</name>
    <dbReference type="NCBI Taxonomy" id="456999"/>
    <lineage>
        <taxon>Eukaryota</taxon>
        <taxon>Fungi</taxon>
        <taxon>Dikarya</taxon>
        <taxon>Basidiomycota</taxon>
        <taxon>Agaricomycotina</taxon>
        <taxon>Agaricomycetes</taxon>
        <taxon>Cantharellales</taxon>
        <taxon>Ceratobasidiaceae</taxon>
        <taxon>Rhizoctonia</taxon>
    </lineage>
</organism>
<dbReference type="OrthoDB" id="3241054at2759"/>
<feature type="compositionally biased region" description="Polar residues" evidence="1">
    <location>
        <begin position="1"/>
        <end position="14"/>
    </location>
</feature>
<dbReference type="Proteomes" id="UP000602905">
    <property type="component" value="Unassembled WGS sequence"/>
</dbReference>
<evidence type="ECO:0008006" key="4">
    <source>
        <dbReference type="Google" id="ProtNLM"/>
    </source>
</evidence>
<evidence type="ECO:0000313" key="2">
    <source>
        <dbReference type="EMBL" id="KAF8689118.1"/>
    </source>
</evidence>
<dbReference type="Pfam" id="PF11327">
    <property type="entry name" value="Egh16-like"/>
    <property type="match status" value="1"/>
</dbReference>
<reference evidence="2" key="1">
    <citation type="submission" date="2020-09" db="EMBL/GenBank/DDBJ databases">
        <title>Comparative genome analyses of four rice-infecting Rhizoctonia solani isolates reveal extensive enrichment of homogalacturonan modification genes.</title>
        <authorList>
            <person name="Lee D.-Y."/>
            <person name="Jeon J."/>
            <person name="Kim K.-T."/>
            <person name="Cheong K."/>
            <person name="Song H."/>
            <person name="Choi G."/>
            <person name="Ko J."/>
            <person name="Opiyo S.O."/>
            <person name="Zuo S."/>
            <person name="Madhav S."/>
            <person name="Lee Y.-H."/>
            <person name="Wang G.-L."/>
        </authorList>
    </citation>
    <scope>NUCLEOTIDE SEQUENCE</scope>
    <source>
        <strain evidence="2">AG1-IA WGL</strain>
    </source>
</reference>
<sequence>MEKTNRNLSTSNVLMRSGKFQPRDVPATGPDKNAAVTLGATSDGCYRRSLIYSTHAKSNTMCENLCRQRKLESIVHEFSLCVQAAEIRNKSPSLTGSHPTRHSGSVPPNLPIRSYTMFPKLSTALLILTAAASVSAHGALVAVTGSNGVNGQGFGVVDSTPRDGTRRNPFQTDTSIIRDKEIASGDAGPCGRTLAGGVNDMGAQMEAAASAGLPSAAEDGTVTMTIHQVNGDGAGPYECGVSADASGKSFAAMKVVTNVPGENSRSNAKAQDFALVAQMPAGTTCTGGPNGDACVVRCRNAARAGPFGGCTAVTNAQPAANAKREVTVAEAEAALAEDLERRSVAVNKKRYVKSRVAGGKAGEWI</sequence>
<proteinExistence type="predicted"/>
<protein>
    <recommendedName>
        <fullName evidence="4">GEgh 16 protein</fullName>
    </recommendedName>
</protein>
<gene>
    <name evidence="2" type="ORF">RHS03_09259</name>
</gene>
<feature type="non-terminal residue" evidence="2">
    <location>
        <position position="1"/>
    </location>
</feature>
<dbReference type="AlphaFoldDB" id="A0A8H7HJB9"/>
<evidence type="ECO:0000256" key="1">
    <source>
        <dbReference type="SAM" id="MobiDB-lite"/>
    </source>
</evidence>
<comment type="caution">
    <text evidence="2">The sequence shown here is derived from an EMBL/GenBank/DDBJ whole genome shotgun (WGS) entry which is preliminary data.</text>
</comment>
<accession>A0A8H7HJB9</accession>
<evidence type="ECO:0000313" key="3">
    <source>
        <dbReference type="Proteomes" id="UP000602905"/>
    </source>
</evidence>